<dbReference type="InterPro" id="IPR054696">
    <property type="entry name" value="GTP-eEF1A_C"/>
</dbReference>
<dbReference type="CDD" id="cd04095">
    <property type="entry name" value="CysN_NoDQ_III"/>
    <property type="match status" value="1"/>
</dbReference>
<keyword evidence="2 8" id="KW-0808">Transferase</keyword>
<evidence type="ECO:0000256" key="3">
    <source>
        <dbReference type="ARBA" id="ARBA00022695"/>
    </source>
</evidence>
<evidence type="ECO:0000259" key="7">
    <source>
        <dbReference type="PROSITE" id="PS51722"/>
    </source>
</evidence>
<proteinExistence type="predicted"/>
<dbReference type="SUPFAM" id="SSF50447">
    <property type="entry name" value="Translation proteins"/>
    <property type="match status" value="1"/>
</dbReference>
<dbReference type="InterPro" id="IPR011779">
    <property type="entry name" value="SO4_adenylTrfase_lsu"/>
</dbReference>
<keyword evidence="4" id="KW-0547">Nucleotide-binding</keyword>
<dbReference type="InterPro" id="IPR009000">
    <property type="entry name" value="Transl_B-barrel_sf"/>
</dbReference>
<dbReference type="InterPro" id="IPR050100">
    <property type="entry name" value="TRAFAC_GTPase_members"/>
</dbReference>
<dbReference type="Pfam" id="PF00009">
    <property type="entry name" value="GTP_EFTU"/>
    <property type="match status" value="1"/>
</dbReference>
<dbReference type="RefSeq" id="WP_306840910.1">
    <property type="nucleotide sequence ID" value="NZ_JAUSRL010000001.1"/>
</dbReference>
<dbReference type="SUPFAM" id="SSF50465">
    <property type="entry name" value="EF-Tu/eEF-1alpha/eIF2-gamma C-terminal domain"/>
    <property type="match status" value="1"/>
</dbReference>
<dbReference type="PROSITE" id="PS51722">
    <property type="entry name" value="G_TR_2"/>
    <property type="match status" value="1"/>
</dbReference>
<dbReference type="GO" id="GO:0004781">
    <property type="term" value="F:sulfate adenylyltransferase (ATP) activity"/>
    <property type="evidence" value="ECO:0007669"/>
    <property type="project" value="UniProtKB-EC"/>
</dbReference>
<dbReference type="Gene3D" id="3.40.50.300">
    <property type="entry name" value="P-loop containing nucleotide triphosphate hydrolases"/>
    <property type="match status" value="1"/>
</dbReference>
<dbReference type="CDD" id="cd04166">
    <property type="entry name" value="CysN_ATPS"/>
    <property type="match status" value="1"/>
</dbReference>
<dbReference type="InterPro" id="IPR000795">
    <property type="entry name" value="T_Tr_GTP-bd_dom"/>
</dbReference>
<keyword evidence="9" id="KW-1185">Reference proteome</keyword>
<dbReference type="EC" id="2.7.7.4" evidence="1"/>
<dbReference type="InterPro" id="IPR009001">
    <property type="entry name" value="Transl_elong_EF1A/Init_IF2_C"/>
</dbReference>
<dbReference type="InterPro" id="IPR044139">
    <property type="entry name" value="CysN_NoDQ_III"/>
</dbReference>
<gene>
    <name evidence="8" type="ORF">J2T04_000552</name>
</gene>
<reference evidence="8 9" key="1">
    <citation type="submission" date="2023-07" db="EMBL/GenBank/DDBJ databases">
        <title>Sorghum-associated microbial communities from plants grown in Nebraska, USA.</title>
        <authorList>
            <person name="Schachtman D."/>
        </authorList>
    </citation>
    <scope>NUCLEOTIDE SEQUENCE [LARGE SCALE GENOMIC DNA]</scope>
    <source>
        <strain evidence="8 9">CC351</strain>
    </source>
</reference>
<sequence>MDILRLITAGSVDDGKSTLIGRLLYDSKSILQDQLEVLEKHSKNKNDDGVDLALLTDGLRAEREQGITIDVAYRYFSTSKRKFIIADAPGHVQYTRNMITGASNSDLMVILIDARKGVIEQTRRHSIIASLLKLKKVAVAINKMDMVDYSEDVFETIKTEYSKIAEGLGLSDVTYFPISALKGDNIVSLSPVTDWYKGSSLLEYLEEVQFDQEQNSGSRFQVQYVIRPQTEELHDYRGYAGQIVSGSFQKGHKIAILPAGIITEISAIEVNGAEVQEAFEGQPVVIQIKDDIDVSRGDFFTSAEDLPNVEKEIEVLLCWLDHKTMQPGNKYLLQHHSRQLKAVVKQVDYKINVNTLEKETAEEDIKLNEIAKVTIRTAQPLVFDDFISNKKTGSAILVDETSNATVAACIIQ</sequence>
<dbReference type="InterPro" id="IPR041757">
    <property type="entry name" value="CysN_GTP-bd"/>
</dbReference>
<comment type="caution">
    <text evidence="8">The sequence shown here is derived from an EMBL/GenBank/DDBJ whole genome shotgun (WGS) entry which is preliminary data.</text>
</comment>
<dbReference type="SUPFAM" id="SSF52540">
    <property type="entry name" value="P-loop containing nucleoside triphosphate hydrolases"/>
    <property type="match status" value="1"/>
</dbReference>
<dbReference type="InterPro" id="IPR031157">
    <property type="entry name" value="G_TR_CS"/>
</dbReference>
<feature type="domain" description="Tr-type G" evidence="7">
    <location>
        <begin position="1"/>
        <end position="213"/>
    </location>
</feature>
<accession>A0ABT9SGZ4</accession>
<organism evidence="8 9">
    <name type="scientific">Chryseobacterium lathyri</name>
    <dbReference type="NCBI Taxonomy" id="395933"/>
    <lineage>
        <taxon>Bacteria</taxon>
        <taxon>Pseudomonadati</taxon>
        <taxon>Bacteroidota</taxon>
        <taxon>Flavobacteriia</taxon>
        <taxon>Flavobacteriales</taxon>
        <taxon>Weeksellaceae</taxon>
        <taxon>Chryseobacterium group</taxon>
        <taxon>Chryseobacterium</taxon>
    </lineage>
</organism>
<dbReference type="EMBL" id="JAUSRL010000001">
    <property type="protein sequence ID" value="MDP9958685.1"/>
    <property type="molecule type" value="Genomic_DNA"/>
</dbReference>
<evidence type="ECO:0000256" key="1">
    <source>
        <dbReference type="ARBA" id="ARBA00012391"/>
    </source>
</evidence>
<evidence type="ECO:0000256" key="2">
    <source>
        <dbReference type="ARBA" id="ARBA00022679"/>
    </source>
</evidence>
<dbReference type="Gene3D" id="2.40.30.10">
    <property type="entry name" value="Translation factors"/>
    <property type="match status" value="2"/>
</dbReference>
<keyword evidence="5" id="KW-0067">ATP-binding</keyword>
<evidence type="ECO:0000256" key="5">
    <source>
        <dbReference type="ARBA" id="ARBA00022840"/>
    </source>
</evidence>
<dbReference type="PROSITE" id="PS00301">
    <property type="entry name" value="G_TR_1"/>
    <property type="match status" value="1"/>
</dbReference>
<dbReference type="PANTHER" id="PTHR23115">
    <property type="entry name" value="TRANSLATION FACTOR"/>
    <property type="match status" value="1"/>
</dbReference>
<dbReference type="InterPro" id="IPR005225">
    <property type="entry name" value="Small_GTP-bd"/>
</dbReference>
<keyword evidence="6" id="KW-0342">GTP-binding</keyword>
<dbReference type="NCBIfam" id="TIGR02034">
    <property type="entry name" value="CysN"/>
    <property type="match status" value="1"/>
</dbReference>
<dbReference type="Proteomes" id="UP001235513">
    <property type="component" value="Unassembled WGS sequence"/>
</dbReference>
<dbReference type="NCBIfam" id="TIGR00231">
    <property type="entry name" value="small_GTP"/>
    <property type="match status" value="1"/>
</dbReference>
<evidence type="ECO:0000256" key="4">
    <source>
        <dbReference type="ARBA" id="ARBA00022741"/>
    </source>
</evidence>
<protein>
    <recommendedName>
        <fullName evidence="1">sulfate adenylyltransferase</fullName>
        <ecNumber evidence="1">2.7.7.4</ecNumber>
    </recommendedName>
</protein>
<dbReference type="PRINTS" id="PR00315">
    <property type="entry name" value="ELONGATNFCT"/>
</dbReference>
<keyword evidence="3 8" id="KW-0548">Nucleotidyltransferase</keyword>
<evidence type="ECO:0000256" key="6">
    <source>
        <dbReference type="ARBA" id="ARBA00023134"/>
    </source>
</evidence>
<evidence type="ECO:0000313" key="9">
    <source>
        <dbReference type="Proteomes" id="UP001235513"/>
    </source>
</evidence>
<evidence type="ECO:0000313" key="8">
    <source>
        <dbReference type="EMBL" id="MDP9958685.1"/>
    </source>
</evidence>
<dbReference type="Pfam" id="PF22594">
    <property type="entry name" value="GTP-eEF1A_C"/>
    <property type="match status" value="1"/>
</dbReference>
<dbReference type="InterPro" id="IPR027417">
    <property type="entry name" value="P-loop_NTPase"/>
</dbReference>
<name>A0ABT9SGZ4_9FLAO</name>